<accession>A0ABQ1BQG6</accession>
<evidence type="ECO:0000313" key="1">
    <source>
        <dbReference type="EMBL" id="GFG65599.1"/>
    </source>
</evidence>
<evidence type="ECO:0000313" key="2">
    <source>
        <dbReference type="Proteomes" id="UP000465306"/>
    </source>
</evidence>
<comment type="caution">
    <text evidence="1">The sequence shown here is derived from an EMBL/GenBank/DDBJ whole genome shotgun (WGS) entry which is preliminary data.</text>
</comment>
<dbReference type="Proteomes" id="UP000465306">
    <property type="component" value="Unassembled WGS sequence"/>
</dbReference>
<reference evidence="1 2" key="1">
    <citation type="journal article" date="2019" name="Emerg. Microbes Infect.">
        <title>Comprehensive subspecies identification of 175 nontuberculous mycobacteria species based on 7547 genomic profiles.</title>
        <authorList>
            <person name="Matsumoto Y."/>
            <person name="Kinjo T."/>
            <person name="Motooka D."/>
            <person name="Nabeya D."/>
            <person name="Jung N."/>
            <person name="Uechi K."/>
            <person name="Horii T."/>
            <person name="Iida T."/>
            <person name="Fujita J."/>
            <person name="Nakamura S."/>
        </authorList>
    </citation>
    <scope>NUCLEOTIDE SEQUENCE [LARGE SCALE GENOMIC DNA]</scope>
    <source>
        <strain evidence="1 2">JCM 13573</strain>
    </source>
</reference>
<gene>
    <name evidence="1" type="ORF">MKUB_30890</name>
</gene>
<dbReference type="EMBL" id="BLKU01000005">
    <property type="protein sequence ID" value="GFG65599.1"/>
    <property type="molecule type" value="Genomic_DNA"/>
</dbReference>
<protein>
    <submittedName>
        <fullName evidence="1">Uncharacterized protein</fullName>
    </submittedName>
</protein>
<dbReference type="RefSeq" id="WP_241007820.1">
    <property type="nucleotide sequence ID" value="NZ_BLKU01000005.1"/>
</dbReference>
<sequence length="225" mass="23777">MWAADVSLNAIWAATGESAEWIAERTGTLLVTLGAALGISAWETPQHERWDGSPDALADIVRGHVSVGTFGDPEPESGYVFTLSGASPRMVLHAQVSAGSRSIGRRVPLHTVSIDLRELVSGGVTGHIGDTLCVAVVEAWKPLALSLADSAVNRTARRGGWKIPVGYRTWISGRVGPIKKLAKGLASRELAEGRLISAPDDWPADRVVAAMTATLTTNGLDEVSH</sequence>
<keyword evidence="2" id="KW-1185">Reference proteome</keyword>
<organism evidence="1 2">
    <name type="scientific">Mycobacterium kubicae</name>
    <dbReference type="NCBI Taxonomy" id="120959"/>
    <lineage>
        <taxon>Bacteria</taxon>
        <taxon>Bacillati</taxon>
        <taxon>Actinomycetota</taxon>
        <taxon>Actinomycetes</taxon>
        <taxon>Mycobacteriales</taxon>
        <taxon>Mycobacteriaceae</taxon>
        <taxon>Mycobacterium</taxon>
        <taxon>Mycobacterium simiae complex</taxon>
    </lineage>
</organism>
<proteinExistence type="predicted"/>
<name>A0ABQ1BQG6_9MYCO</name>